<evidence type="ECO:0000313" key="2">
    <source>
        <dbReference type="EMBL" id="KAK7260794.1"/>
    </source>
</evidence>
<feature type="transmembrane region" description="Helical" evidence="1">
    <location>
        <begin position="20"/>
        <end position="38"/>
    </location>
</feature>
<dbReference type="EMBL" id="JAYWIO010000005">
    <property type="protein sequence ID" value="KAK7260794.1"/>
    <property type="molecule type" value="Genomic_DNA"/>
</dbReference>
<evidence type="ECO:0000313" key="3">
    <source>
        <dbReference type="Proteomes" id="UP001372338"/>
    </source>
</evidence>
<sequence length="71" mass="8230">MAVLIMLKLEFMLGGAPVLFRYQITSIWLVVIFLLENISVIKIPFKTHYIVALLSLVTCKIERLFSYILQN</sequence>
<keyword evidence="1" id="KW-1133">Transmembrane helix</keyword>
<keyword evidence="1" id="KW-0472">Membrane</keyword>
<keyword evidence="3" id="KW-1185">Reference proteome</keyword>
<dbReference type="AlphaFoldDB" id="A0AAN9EPF1"/>
<keyword evidence="1" id="KW-0812">Transmembrane</keyword>
<organism evidence="2 3">
    <name type="scientific">Crotalaria pallida</name>
    <name type="common">Smooth rattlebox</name>
    <name type="synonym">Crotalaria striata</name>
    <dbReference type="NCBI Taxonomy" id="3830"/>
    <lineage>
        <taxon>Eukaryota</taxon>
        <taxon>Viridiplantae</taxon>
        <taxon>Streptophyta</taxon>
        <taxon>Embryophyta</taxon>
        <taxon>Tracheophyta</taxon>
        <taxon>Spermatophyta</taxon>
        <taxon>Magnoliopsida</taxon>
        <taxon>eudicotyledons</taxon>
        <taxon>Gunneridae</taxon>
        <taxon>Pentapetalae</taxon>
        <taxon>rosids</taxon>
        <taxon>fabids</taxon>
        <taxon>Fabales</taxon>
        <taxon>Fabaceae</taxon>
        <taxon>Papilionoideae</taxon>
        <taxon>50 kb inversion clade</taxon>
        <taxon>genistoids sensu lato</taxon>
        <taxon>core genistoids</taxon>
        <taxon>Crotalarieae</taxon>
        <taxon>Crotalaria</taxon>
    </lineage>
</organism>
<proteinExistence type="predicted"/>
<protein>
    <submittedName>
        <fullName evidence="2">Uncharacterized protein</fullName>
    </submittedName>
</protein>
<comment type="caution">
    <text evidence="2">The sequence shown here is derived from an EMBL/GenBank/DDBJ whole genome shotgun (WGS) entry which is preliminary data.</text>
</comment>
<evidence type="ECO:0000256" key="1">
    <source>
        <dbReference type="SAM" id="Phobius"/>
    </source>
</evidence>
<reference evidence="2 3" key="1">
    <citation type="submission" date="2024-01" db="EMBL/GenBank/DDBJ databases">
        <title>The genomes of 5 underutilized Papilionoideae crops provide insights into root nodulation and disease resistanc.</title>
        <authorList>
            <person name="Yuan L."/>
        </authorList>
    </citation>
    <scope>NUCLEOTIDE SEQUENCE [LARGE SCALE GENOMIC DNA]</scope>
    <source>
        <strain evidence="2">ZHUSHIDOU_FW_LH</strain>
        <tissue evidence="2">Leaf</tissue>
    </source>
</reference>
<dbReference type="Proteomes" id="UP001372338">
    <property type="component" value="Unassembled WGS sequence"/>
</dbReference>
<name>A0AAN9EPF1_CROPI</name>
<accession>A0AAN9EPF1</accession>
<gene>
    <name evidence="2" type="ORF">RIF29_27092</name>
</gene>